<name>A0A2P7Z2B7_9PEZI</name>
<dbReference type="AlphaFoldDB" id="A0A2P7Z2B7"/>
<evidence type="ECO:0000256" key="3">
    <source>
        <dbReference type="ARBA" id="ARBA00022692"/>
    </source>
</evidence>
<dbReference type="InterPro" id="IPR018908">
    <property type="entry name" value="TMEM234"/>
</dbReference>
<dbReference type="PANTHER" id="PTHR28668:SF1">
    <property type="entry name" value="TRANSMEMBRANE PROTEIN 234"/>
    <property type="match status" value="1"/>
</dbReference>
<evidence type="ECO:0000256" key="5">
    <source>
        <dbReference type="ARBA" id="ARBA00023136"/>
    </source>
</evidence>
<dbReference type="EMBL" id="NHZQ01000335">
    <property type="protein sequence ID" value="PSK42356.1"/>
    <property type="molecule type" value="Genomic_DNA"/>
</dbReference>
<evidence type="ECO:0000313" key="7">
    <source>
        <dbReference type="EMBL" id="PSK42356.1"/>
    </source>
</evidence>
<evidence type="ECO:0000256" key="6">
    <source>
        <dbReference type="SAM" id="Phobius"/>
    </source>
</evidence>
<sequence>MDPDPNATPEAQPSIFRRVIGFLLVGMAWGMTTPFMRKAAVKKDEEQRVHPGREFLDDPRTGVVKKKFWTLVYAVIDLLRRPAYAIPLVINLTGSIWFFLLIGHAEISLMVPITNSLAFMFTVLGEYLAEGKAVSRDTFLGMGLVLGGIGLCVHSKNT</sequence>
<dbReference type="InterPro" id="IPR037185">
    <property type="entry name" value="EmrE-like"/>
</dbReference>
<feature type="transmembrane region" description="Helical" evidence="6">
    <location>
        <begin position="15"/>
        <end position="36"/>
    </location>
</feature>
<feature type="transmembrane region" description="Helical" evidence="6">
    <location>
        <begin position="83"/>
        <end position="103"/>
    </location>
</feature>
<evidence type="ECO:0000256" key="2">
    <source>
        <dbReference type="ARBA" id="ARBA00005977"/>
    </source>
</evidence>
<dbReference type="SUPFAM" id="SSF103481">
    <property type="entry name" value="Multidrug resistance efflux transporter EmrE"/>
    <property type="match status" value="1"/>
</dbReference>
<dbReference type="Pfam" id="PF10639">
    <property type="entry name" value="TMEM234"/>
    <property type="match status" value="1"/>
</dbReference>
<comment type="similarity">
    <text evidence="2">Belongs to the TMEM234 family.</text>
</comment>
<keyword evidence="8" id="KW-1185">Reference proteome</keyword>
<dbReference type="Proteomes" id="UP000243723">
    <property type="component" value="Unassembled WGS sequence"/>
</dbReference>
<feature type="transmembrane region" description="Helical" evidence="6">
    <location>
        <begin position="109"/>
        <end position="129"/>
    </location>
</feature>
<proteinExistence type="inferred from homology"/>
<accession>A0A2P7Z2B7</accession>
<comment type="subcellular location">
    <subcellularLocation>
        <location evidence="1">Membrane</location>
        <topology evidence="1">Multi-pass membrane protein</topology>
    </subcellularLocation>
</comment>
<comment type="caution">
    <text evidence="7">The sequence shown here is derived from an EMBL/GenBank/DDBJ whole genome shotgun (WGS) entry which is preliminary data.</text>
</comment>
<evidence type="ECO:0000313" key="8">
    <source>
        <dbReference type="Proteomes" id="UP000243723"/>
    </source>
</evidence>
<protein>
    <recommendedName>
        <fullName evidence="9">Integral membrane protein</fullName>
    </recommendedName>
</protein>
<evidence type="ECO:0008006" key="9">
    <source>
        <dbReference type="Google" id="ProtNLM"/>
    </source>
</evidence>
<organism evidence="7 8">
    <name type="scientific">Elsinoe australis</name>
    <dbReference type="NCBI Taxonomy" id="40998"/>
    <lineage>
        <taxon>Eukaryota</taxon>
        <taxon>Fungi</taxon>
        <taxon>Dikarya</taxon>
        <taxon>Ascomycota</taxon>
        <taxon>Pezizomycotina</taxon>
        <taxon>Dothideomycetes</taxon>
        <taxon>Dothideomycetidae</taxon>
        <taxon>Myriangiales</taxon>
        <taxon>Elsinoaceae</taxon>
        <taxon>Elsinoe</taxon>
    </lineage>
</organism>
<evidence type="ECO:0000256" key="4">
    <source>
        <dbReference type="ARBA" id="ARBA00022989"/>
    </source>
</evidence>
<dbReference type="Gene3D" id="1.10.3730.20">
    <property type="match status" value="1"/>
</dbReference>
<dbReference type="GO" id="GO:0016020">
    <property type="term" value="C:membrane"/>
    <property type="evidence" value="ECO:0007669"/>
    <property type="project" value="UniProtKB-SubCell"/>
</dbReference>
<keyword evidence="3 6" id="KW-0812">Transmembrane</keyword>
<dbReference type="OrthoDB" id="43458at2759"/>
<gene>
    <name evidence="7" type="ORF">B9Z65_4270</name>
</gene>
<evidence type="ECO:0000256" key="1">
    <source>
        <dbReference type="ARBA" id="ARBA00004141"/>
    </source>
</evidence>
<reference evidence="7 8" key="1">
    <citation type="submission" date="2017-05" db="EMBL/GenBank/DDBJ databases">
        <title>Draft genome sequence of Elsinoe australis.</title>
        <authorList>
            <person name="Cheng Q."/>
        </authorList>
    </citation>
    <scope>NUCLEOTIDE SEQUENCE [LARGE SCALE GENOMIC DNA]</scope>
    <source>
        <strain evidence="7 8">NL1</strain>
    </source>
</reference>
<keyword evidence="5 6" id="KW-0472">Membrane</keyword>
<dbReference type="PANTHER" id="PTHR28668">
    <property type="entry name" value="TRANSMEMBRANE PROTEIN 234"/>
    <property type="match status" value="1"/>
</dbReference>
<keyword evidence="4 6" id="KW-1133">Transmembrane helix</keyword>